<proteinExistence type="predicted"/>
<dbReference type="EMBL" id="NIRI02000077">
    <property type="protein sequence ID" value="KAG5441600.1"/>
    <property type="molecule type" value="Genomic_DNA"/>
</dbReference>
<gene>
    <name evidence="1" type="ORF">CSKR_113947</name>
</gene>
<dbReference type="InParanoid" id="A0A3R7GDD4"/>
<accession>A0A3R7GDD4</accession>
<dbReference type="AlphaFoldDB" id="A0A3R7GDD4"/>
<reference evidence="1 2" key="1">
    <citation type="journal article" date="2018" name="Biotechnol. Adv.">
        <title>Improved genomic resources and new bioinformatic workflow for the carcinogenic parasite Clonorchis sinensis: Biotechnological implications.</title>
        <authorList>
            <person name="Wang D."/>
            <person name="Korhonen P.K."/>
            <person name="Gasser R.B."/>
            <person name="Young N.D."/>
        </authorList>
    </citation>
    <scope>NUCLEOTIDE SEQUENCE [LARGE SCALE GENOMIC DNA]</scope>
    <source>
        <strain evidence="1">Cs-k2</strain>
    </source>
</reference>
<keyword evidence="2" id="KW-1185">Reference proteome</keyword>
<organism evidence="1 2">
    <name type="scientific">Clonorchis sinensis</name>
    <name type="common">Chinese liver fluke</name>
    <dbReference type="NCBI Taxonomy" id="79923"/>
    <lineage>
        <taxon>Eukaryota</taxon>
        <taxon>Metazoa</taxon>
        <taxon>Spiralia</taxon>
        <taxon>Lophotrochozoa</taxon>
        <taxon>Platyhelminthes</taxon>
        <taxon>Trematoda</taxon>
        <taxon>Digenea</taxon>
        <taxon>Opisthorchiida</taxon>
        <taxon>Opisthorchiata</taxon>
        <taxon>Opisthorchiidae</taxon>
        <taxon>Clonorchis</taxon>
    </lineage>
</organism>
<sequence>MNNKSLSLTYLVQSGNKTGATTREIDNGRTESAGGVRPAIVQFWAVPLMYYVITANLQVNTLGCIRYQYETTLPVRDDSGHLDSPSIAFMPQEVFRDFISLLTRTQDHSAVKGLSVAQADRKLEINLRAEGAPWQQKFRGDCNKGCIVFVYHNQHYDALEDLRSSIDGSASLYP</sequence>
<protein>
    <submittedName>
        <fullName evidence="1">Uncharacterized protein</fullName>
    </submittedName>
</protein>
<evidence type="ECO:0000313" key="1">
    <source>
        <dbReference type="EMBL" id="KAG5441600.1"/>
    </source>
</evidence>
<comment type="caution">
    <text evidence="1">The sequence shown here is derived from an EMBL/GenBank/DDBJ whole genome shotgun (WGS) entry which is preliminary data.</text>
</comment>
<dbReference type="Proteomes" id="UP000286415">
    <property type="component" value="Unassembled WGS sequence"/>
</dbReference>
<name>A0A3R7GDD4_CLOSI</name>
<evidence type="ECO:0000313" key="2">
    <source>
        <dbReference type="Proteomes" id="UP000286415"/>
    </source>
</evidence>
<reference evidence="1 2" key="2">
    <citation type="journal article" date="2021" name="Genomics">
        <title>High-quality reference genome for Clonorchis sinensis.</title>
        <authorList>
            <person name="Young N.D."/>
            <person name="Stroehlein A.J."/>
            <person name="Kinkar L."/>
            <person name="Wang T."/>
            <person name="Sohn W.M."/>
            <person name="Chang B.C.H."/>
            <person name="Kaur P."/>
            <person name="Weisz D."/>
            <person name="Dudchenko O."/>
            <person name="Aiden E.L."/>
            <person name="Korhonen P.K."/>
            <person name="Gasser R.B."/>
        </authorList>
    </citation>
    <scope>NUCLEOTIDE SEQUENCE [LARGE SCALE GENOMIC DNA]</scope>
    <source>
        <strain evidence="1">Cs-k2</strain>
    </source>
</reference>